<evidence type="ECO:0000256" key="1">
    <source>
        <dbReference type="ARBA" id="ARBA00001947"/>
    </source>
</evidence>
<dbReference type="Proteomes" id="UP000199071">
    <property type="component" value="Unassembled WGS sequence"/>
</dbReference>
<evidence type="ECO:0000256" key="3">
    <source>
        <dbReference type="ARBA" id="ARBA00022723"/>
    </source>
</evidence>
<sequence length="474" mass="50194">MPATSVPSSPDTAWKVRPTVGRRWVGRALAAGLAASFAIPPQVAVAANVNIVRDAETEALIQDYAAPLFKAAGIQGRDVQIFLVPDDRFNAFVADASRMFINTGAIMTAETPNEVIGVLAHEAAHLAHGDLAGIRNSIANSTTAALIGAMLGVGAVIAGSSAGLKGLGQAGPGIVAGSMHAAQRNVLAYARAQEAAADRTAMDYLAATGQSGQGMVTVLERLANQVLLSARGADPYVQSHPLPADRVRTVAALASASKFQGKKDSADLQQRHDLVRAKLAGFTLTPQQVGRRYPQSDNSLPARYARAIAAYRSGALDPAIKRIDELIRADPDNPFFWELKGQALLEGGRPTNAVAPLAEAVALRPTSGLLRILYGQALVATERRDNIELAVKNLTVGLQMDPDVPVGWRTLARGFALIDNLPRAELATAEGLFVLGNFGEAKIHARRAQERLKTGTPAWLRADDILTYRPPSSR</sequence>
<evidence type="ECO:0000256" key="2">
    <source>
        <dbReference type="ARBA" id="ARBA00022670"/>
    </source>
</evidence>
<evidence type="ECO:0000256" key="4">
    <source>
        <dbReference type="ARBA" id="ARBA00022801"/>
    </source>
</evidence>
<dbReference type="Gene3D" id="3.30.2010.10">
    <property type="entry name" value="Metalloproteases ('zincins'), catalytic domain"/>
    <property type="match status" value="1"/>
</dbReference>
<evidence type="ECO:0000256" key="5">
    <source>
        <dbReference type="ARBA" id="ARBA00022833"/>
    </source>
</evidence>
<reference evidence="8 9" key="1">
    <citation type="submission" date="2016-10" db="EMBL/GenBank/DDBJ databases">
        <authorList>
            <person name="de Groot N.N."/>
        </authorList>
    </citation>
    <scope>NUCLEOTIDE SEQUENCE [LARGE SCALE GENOMIC DNA]</scope>
    <source>
        <strain evidence="8 9">ATCC 35022</strain>
    </source>
</reference>
<feature type="domain" description="Peptidase M48" evidence="7">
    <location>
        <begin position="59"/>
        <end position="251"/>
    </location>
</feature>
<keyword evidence="6" id="KW-0482">Metalloprotease</keyword>
<keyword evidence="5" id="KW-0862">Zinc</keyword>
<dbReference type="Gene3D" id="1.25.40.10">
    <property type="entry name" value="Tetratricopeptide repeat domain"/>
    <property type="match status" value="1"/>
</dbReference>
<dbReference type="InterPro" id="IPR051156">
    <property type="entry name" value="Mito/Outer_Membr_Metalloprot"/>
</dbReference>
<dbReference type="OrthoDB" id="9814887at2"/>
<dbReference type="STRING" id="665467.SAMN02982931_03117"/>
<keyword evidence="4" id="KW-0378">Hydrolase</keyword>
<proteinExistence type="predicted"/>
<keyword evidence="3" id="KW-0479">Metal-binding</keyword>
<dbReference type="SUPFAM" id="SSF48452">
    <property type="entry name" value="TPR-like"/>
    <property type="match status" value="1"/>
</dbReference>
<comment type="cofactor">
    <cofactor evidence="1">
        <name>Zn(2+)</name>
        <dbReference type="ChEBI" id="CHEBI:29105"/>
    </cofactor>
</comment>
<dbReference type="GO" id="GO:0051603">
    <property type="term" value="P:proteolysis involved in protein catabolic process"/>
    <property type="evidence" value="ECO:0007669"/>
    <property type="project" value="TreeGrafter"/>
</dbReference>
<dbReference type="GO" id="GO:0016020">
    <property type="term" value="C:membrane"/>
    <property type="evidence" value="ECO:0007669"/>
    <property type="project" value="TreeGrafter"/>
</dbReference>
<dbReference type="CDD" id="cd07324">
    <property type="entry name" value="M48C_Oma1-like"/>
    <property type="match status" value="1"/>
</dbReference>
<keyword evidence="2 8" id="KW-0645">Protease</keyword>
<evidence type="ECO:0000259" key="7">
    <source>
        <dbReference type="Pfam" id="PF01435"/>
    </source>
</evidence>
<keyword evidence="9" id="KW-1185">Reference proteome</keyword>
<evidence type="ECO:0000313" key="9">
    <source>
        <dbReference type="Proteomes" id="UP000199071"/>
    </source>
</evidence>
<evidence type="ECO:0000256" key="6">
    <source>
        <dbReference type="ARBA" id="ARBA00023049"/>
    </source>
</evidence>
<dbReference type="Pfam" id="PF01435">
    <property type="entry name" value="Peptidase_M48"/>
    <property type="match status" value="1"/>
</dbReference>
<dbReference type="InterPro" id="IPR001915">
    <property type="entry name" value="Peptidase_M48"/>
</dbReference>
<dbReference type="AlphaFoldDB" id="A0A1G6D7R0"/>
<dbReference type="RefSeq" id="WP_090877561.1">
    <property type="nucleotide sequence ID" value="NZ_FMXQ01000006.1"/>
</dbReference>
<dbReference type="InterPro" id="IPR011990">
    <property type="entry name" value="TPR-like_helical_dom_sf"/>
</dbReference>
<organism evidence="8 9">
    <name type="scientific">Bauldia litoralis</name>
    <dbReference type="NCBI Taxonomy" id="665467"/>
    <lineage>
        <taxon>Bacteria</taxon>
        <taxon>Pseudomonadati</taxon>
        <taxon>Pseudomonadota</taxon>
        <taxon>Alphaproteobacteria</taxon>
        <taxon>Hyphomicrobiales</taxon>
        <taxon>Kaistiaceae</taxon>
        <taxon>Bauldia</taxon>
    </lineage>
</organism>
<dbReference type="PANTHER" id="PTHR22726:SF1">
    <property type="entry name" value="METALLOENDOPEPTIDASE OMA1, MITOCHONDRIAL"/>
    <property type="match status" value="1"/>
</dbReference>
<accession>A0A1G6D7R0</accession>
<gene>
    <name evidence="8" type="ORF">SAMN02982931_03117</name>
</gene>
<evidence type="ECO:0000313" key="8">
    <source>
        <dbReference type="EMBL" id="SDB41099.1"/>
    </source>
</evidence>
<protein>
    <submittedName>
        <fullName evidence="8">Putative Zn-dependent protease, contains TPR repeats</fullName>
    </submittedName>
</protein>
<dbReference type="GO" id="GO:0046872">
    <property type="term" value="F:metal ion binding"/>
    <property type="evidence" value="ECO:0007669"/>
    <property type="project" value="UniProtKB-KW"/>
</dbReference>
<dbReference type="GO" id="GO:0004222">
    <property type="term" value="F:metalloendopeptidase activity"/>
    <property type="evidence" value="ECO:0007669"/>
    <property type="project" value="InterPro"/>
</dbReference>
<name>A0A1G6D7R0_9HYPH</name>
<dbReference type="Pfam" id="PF13432">
    <property type="entry name" value="TPR_16"/>
    <property type="match status" value="1"/>
</dbReference>
<dbReference type="EMBL" id="FMXQ01000006">
    <property type="protein sequence ID" value="SDB41099.1"/>
    <property type="molecule type" value="Genomic_DNA"/>
</dbReference>
<dbReference type="PANTHER" id="PTHR22726">
    <property type="entry name" value="METALLOENDOPEPTIDASE OMA1"/>
    <property type="match status" value="1"/>
</dbReference>